<dbReference type="PANTHER" id="PTHR43311">
    <property type="entry name" value="GLUTAMATE--TRNA LIGASE"/>
    <property type="match status" value="1"/>
</dbReference>
<dbReference type="NCBIfam" id="NF004315">
    <property type="entry name" value="PRK05710.1-4"/>
    <property type="match status" value="1"/>
</dbReference>
<evidence type="ECO:0000256" key="1">
    <source>
        <dbReference type="ARBA" id="ARBA00022598"/>
    </source>
</evidence>
<evidence type="ECO:0000313" key="10">
    <source>
        <dbReference type="EMBL" id="RLP79167.1"/>
    </source>
</evidence>
<evidence type="ECO:0000256" key="5">
    <source>
        <dbReference type="ARBA" id="ARBA00022840"/>
    </source>
</evidence>
<evidence type="ECO:0000259" key="9">
    <source>
        <dbReference type="Pfam" id="PF00749"/>
    </source>
</evidence>
<gene>
    <name evidence="10" type="ORF">D9R14_09625</name>
</gene>
<evidence type="ECO:0000256" key="2">
    <source>
        <dbReference type="ARBA" id="ARBA00022723"/>
    </source>
</evidence>
<dbReference type="InterPro" id="IPR049940">
    <property type="entry name" value="GluQ/Sye"/>
</dbReference>
<accession>A0A3L7AFY9</accession>
<keyword evidence="1 7" id="KW-0436">Ligase</keyword>
<evidence type="ECO:0000256" key="8">
    <source>
        <dbReference type="SAM" id="MobiDB-lite"/>
    </source>
</evidence>
<comment type="caution">
    <text evidence="10">The sequence shown here is derived from an EMBL/GenBank/DDBJ whole genome shotgun (WGS) entry which is preliminary data.</text>
</comment>
<keyword evidence="7" id="KW-0648">Protein biosynthesis</keyword>
<dbReference type="OrthoDB" id="9807503at2"/>
<dbReference type="AlphaFoldDB" id="A0A3L7AFY9"/>
<feature type="domain" description="Glutamyl/glutaminyl-tRNA synthetase class Ib catalytic" evidence="9">
    <location>
        <begin position="32"/>
        <end position="296"/>
    </location>
</feature>
<dbReference type="SUPFAM" id="SSF52374">
    <property type="entry name" value="Nucleotidylyl transferase"/>
    <property type="match status" value="1"/>
</dbReference>
<evidence type="ECO:0000256" key="4">
    <source>
        <dbReference type="ARBA" id="ARBA00022833"/>
    </source>
</evidence>
<dbReference type="GO" id="GO:0006424">
    <property type="term" value="P:glutamyl-tRNA aminoacylation"/>
    <property type="evidence" value="ECO:0007669"/>
    <property type="project" value="TreeGrafter"/>
</dbReference>
<dbReference type="Proteomes" id="UP000269692">
    <property type="component" value="Unassembled WGS sequence"/>
</dbReference>
<dbReference type="Gene3D" id="3.40.50.620">
    <property type="entry name" value="HUPs"/>
    <property type="match status" value="1"/>
</dbReference>
<comment type="similarity">
    <text evidence="7">Belongs to the class-I aminoacyl-tRNA synthetase family.</text>
</comment>
<organism evidence="10 11">
    <name type="scientific">Xanthobacter tagetidis</name>
    <dbReference type="NCBI Taxonomy" id="60216"/>
    <lineage>
        <taxon>Bacteria</taxon>
        <taxon>Pseudomonadati</taxon>
        <taxon>Pseudomonadota</taxon>
        <taxon>Alphaproteobacteria</taxon>
        <taxon>Hyphomicrobiales</taxon>
        <taxon>Xanthobacteraceae</taxon>
        <taxon>Xanthobacter</taxon>
    </lineage>
</organism>
<keyword evidence="6 7" id="KW-0030">Aminoacyl-tRNA synthetase</keyword>
<name>A0A3L7AFY9_9HYPH</name>
<dbReference type="InterPro" id="IPR000924">
    <property type="entry name" value="Glu/Gln-tRNA-synth"/>
</dbReference>
<reference evidence="10 11" key="1">
    <citation type="submission" date="2018-10" db="EMBL/GenBank/DDBJ databases">
        <title>Xanthobacter tagetidis genome sequencing and assembly.</title>
        <authorList>
            <person name="Maclea K.S."/>
            <person name="Goen A.E."/>
            <person name="Fatima S.A."/>
        </authorList>
    </citation>
    <scope>NUCLEOTIDE SEQUENCE [LARGE SCALE GENOMIC DNA]</scope>
    <source>
        <strain evidence="10 11">ATCC 700314</strain>
    </source>
</reference>
<dbReference type="InterPro" id="IPR014729">
    <property type="entry name" value="Rossmann-like_a/b/a_fold"/>
</dbReference>
<feature type="region of interest" description="Disordered" evidence="8">
    <location>
        <begin position="1"/>
        <end position="28"/>
    </location>
</feature>
<keyword evidence="3 7" id="KW-0547">Nucleotide-binding</keyword>
<evidence type="ECO:0000256" key="7">
    <source>
        <dbReference type="RuleBase" id="RU363037"/>
    </source>
</evidence>
<dbReference type="Pfam" id="PF00749">
    <property type="entry name" value="tRNA-synt_1c"/>
    <property type="match status" value="1"/>
</dbReference>
<dbReference type="InterPro" id="IPR020058">
    <property type="entry name" value="Glu/Gln-tRNA-synth_Ib_cat-dom"/>
</dbReference>
<sequence>MAPPGAPRKGEPRTVETQEADRGTTPAPRRFVCRFAPSPNGRLHLGHAYSALVNHDAARRMGGTYLVRMEDIDLTRCRPEFADAILDDLAFIGAPPDAPPRRQSAHMADYAAALARLEGMGLVYPAFESRAEIARAVAAQDAAGAPLARDPDGVPLLPFARKRLSDAARARRRAAGEPHVLRLHMAAAVEAAGGPLAWHEAQGLPEGPAALVAAAPEAWGDVILARRDVPTSYHLSVVVDDAAQGITHVIRGEDLFQATAVHVLLQRLLGLPQPVYHHHRLIRDAAGAKLSKSAGADGLAALRAAGVTPAELRRRLGLQPTPAT</sequence>
<evidence type="ECO:0000256" key="6">
    <source>
        <dbReference type="ARBA" id="ARBA00023146"/>
    </source>
</evidence>
<keyword evidence="5 7" id="KW-0067">ATP-binding</keyword>
<feature type="compositionally biased region" description="Basic and acidic residues" evidence="8">
    <location>
        <begin position="8"/>
        <end position="22"/>
    </location>
</feature>
<protein>
    <submittedName>
        <fullName evidence="10">tRNA glutamyl-Q(34) synthetase GluQRS</fullName>
    </submittedName>
</protein>
<dbReference type="PROSITE" id="PS00178">
    <property type="entry name" value="AA_TRNA_LIGASE_I"/>
    <property type="match status" value="1"/>
</dbReference>
<dbReference type="InterPro" id="IPR001412">
    <property type="entry name" value="aa-tRNA-synth_I_CS"/>
</dbReference>
<dbReference type="GO" id="GO:0005524">
    <property type="term" value="F:ATP binding"/>
    <property type="evidence" value="ECO:0007669"/>
    <property type="project" value="UniProtKB-KW"/>
</dbReference>
<evidence type="ECO:0000313" key="11">
    <source>
        <dbReference type="Proteomes" id="UP000269692"/>
    </source>
</evidence>
<dbReference type="PANTHER" id="PTHR43311:SF1">
    <property type="entry name" value="GLUTAMYL-Q TRNA(ASP) SYNTHETASE"/>
    <property type="match status" value="1"/>
</dbReference>
<dbReference type="GO" id="GO:0005829">
    <property type="term" value="C:cytosol"/>
    <property type="evidence" value="ECO:0007669"/>
    <property type="project" value="TreeGrafter"/>
</dbReference>
<proteinExistence type="inferred from homology"/>
<keyword evidence="4" id="KW-0862">Zinc</keyword>
<dbReference type="GO" id="GO:0004818">
    <property type="term" value="F:glutamate-tRNA ligase activity"/>
    <property type="evidence" value="ECO:0007669"/>
    <property type="project" value="TreeGrafter"/>
</dbReference>
<dbReference type="PRINTS" id="PR00987">
    <property type="entry name" value="TRNASYNTHGLU"/>
</dbReference>
<dbReference type="EMBL" id="RCTF01000006">
    <property type="protein sequence ID" value="RLP79167.1"/>
    <property type="molecule type" value="Genomic_DNA"/>
</dbReference>
<keyword evidence="2" id="KW-0479">Metal-binding</keyword>
<evidence type="ECO:0000256" key="3">
    <source>
        <dbReference type="ARBA" id="ARBA00022741"/>
    </source>
</evidence>
<keyword evidence="11" id="KW-1185">Reference proteome</keyword>